<dbReference type="CDD" id="cd05466">
    <property type="entry name" value="PBP2_LTTR_substrate"/>
    <property type="match status" value="1"/>
</dbReference>
<keyword evidence="3" id="KW-0238">DNA-binding</keyword>
<evidence type="ECO:0000256" key="3">
    <source>
        <dbReference type="ARBA" id="ARBA00023125"/>
    </source>
</evidence>
<dbReference type="SUPFAM" id="SSF46785">
    <property type="entry name" value="Winged helix' DNA-binding domain"/>
    <property type="match status" value="1"/>
</dbReference>
<dbReference type="PANTHER" id="PTHR30346">
    <property type="entry name" value="TRANSCRIPTIONAL DUAL REGULATOR HCAR-RELATED"/>
    <property type="match status" value="1"/>
</dbReference>
<dbReference type="PRINTS" id="PR00039">
    <property type="entry name" value="HTHLYSR"/>
</dbReference>
<dbReference type="Pfam" id="PF03466">
    <property type="entry name" value="LysR_substrate"/>
    <property type="match status" value="1"/>
</dbReference>
<evidence type="ECO:0000256" key="2">
    <source>
        <dbReference type="ARBA" id="ARBA00023015"/>
    </source>
</evidence>
<gene>
    <name evidence="6" type="primary">cysB_1</name>
    <name evidence="6" type="ORF">VRLFYP33_01244</name>
</gene>
<dbReference type="Pfam" id="PF00126">
    <property type="entry name" value="HTH_1"/>
    <property type="match status" value="1"/>
</dbReference>
<dbReference type="PROSITE" id="PS50931">
    <property type="entry name" value="HTH_LYSR"/>
    <property type="match status" value="1"/>
</dbReference>
<dbReference type="EMBL" id="CACRUX010000049">
    <property type="protein sequence ID" value="VYU09785.1"/>
    <property type="molecule type" value="Genomic_DNA"/>
</dbReference>
<dbReference type="InterPro" id="IPR036388">
    <property type="entry name" value="WH-like_DNA-bd_sf"/>
</dbReference>
<organism evidence="6">
    <name type="scientific">Veillonella ratti</name>
    <dbReference type="NCBI Taxonomy" id="103892"/>
    <lineage>
        <taxon>Bacteria</taxon>
        <taxon>Bacillati</taxon>
        <taxon>Bacillota</taxon>
        <taxon>Negativicutes</taxon>
        <taxon>Veillonellales</taxon>
        <taxon>Veillonellaceae</taxon>
        <taxon>Veillonella</taxon>
    </lineage>
</organism>
<keyword evidence="4" id="KW-0804">Transcription</keyword>
<sequence>MTLQQLRYLVEISKCQSITLAAQRLFIAQPSLSKSIKDLEKEFDITILERTRHGVSFTVEGLEFLDYAHRILEQVNGLNNYFNQDSINNRLTLTVSAQHYMFSIEALTNFVKRLKKVSDYTIVFNECRTSKVIDNVLLGKSQLGILYLSRSNNKFMKRLFAQKGIEFTPLRQFPPCVYIGHNHPLKNAGALTVEDLQDYPYIKYYQGNDSYQYAEEVSVRGLQDNRSLVVSDRSTILRLLACTDAFTIGCGCLLPDITKDRILSIPLEGSLDLINIGWIKLKNTNMTPAMTDYVELLEDSIDSLSHPVFAPLKNEA</sequence>
<dbReference type="GO" id="GO:0003700">
    <property type="term" value="F:DNA-binding transcription factor activity"/>
    <property type="evidence" value="ECO:0007669"/>
    <property type="project" value="InterPro"/>
</dbReference>
<proteinExistence type="inferred from homology"/>
<feature type="domain" description="HTH lysR-type" evidence="5">
    <location>
        <begin position="1"/>
        <end position="58"/>
    </location>
</feature>
<evidence type="ECO:0000313" key="6">
    <source>
        <dbReference type="EMBL" id="VYU09785.1"/>
    </source>
</evidence>
<dbReference type="InterPro" id="IPR036390">
    <property type="entry name" value="WH_DNA-bd_sf"/>
</dbReference>
<reference evidence="6" key="1">
    <citation type="submission" date="2019-11" db="EMBL/GenBank/DDBJ databases">
        <authorList>
            <person name="Feng L."/>
        </authorList>
    </citation>
    <scope>NUCLEOTIDE SEQUENCE</scope>
    <source>
        <strain evidence="6">VrattiLFYP33</strain>
    </source>
</reference>
<evidence type="ECO:0000256" key="4">
    <source>
        <dbReference type="ARBA" id="ARBA00023163"/>
    </source>
</evidence>
<dbReference type="AlphaFoldDB" id="A0A6N3C0X0"/>
<accession>A0A6N3C0X0</accession>
<keyword evidence="2" id="KW-0805">Transcription regulation</keyword>
<comment type="similarity">
    <text evidence="1">Belongs to the LysR transcriptional regulatory family.</text>
</comment>
<protein>
    <submittedName>
        <fullName evidence="6">HTH-type transcriptional regulator CysB</fullName>
    </submittedName>
</protein>
<dbReference type="FunFam" id="1.10.10.10:FF:000001">
    <property type="entry name" value="LysR family transcriptional regulator"/>
    <property type="match status" value="1"/>
</dbReference>
<dbReference type="InterPro" id="IPR005119">
    <property type="entry name" value="LysR_subst-bd"/>
</dbReference>
<dbReference type="GO" id="GO:0003677">
    <property type="term" value="F:DNA binding"/>
    <property type="evidence" value="ECO:0007669"/>
    <property type="project" value="UniProtKB-KW"/>
</dbReference>
<dbReference type="GO" id="GO:0032993">
    <property type="term" value="C:protein-DNA complex"/>
    <property type="evidence" value="ECO:0007669"/>
    <property type="project" value="TreeGrafter"/>
</dbReference>
<dbReference type="Gene3D" id="3.40.190.290">
    <property type="match status" value="1"/>
</dbReference>
<evidence type="ECO:0000256" key="1">
    <source>
        <dbReference type="ARBA" id="ARBA00009437"/>
    </source>
</evidence>
<dbReference type="PANTHER" id="PTHR30346:SF0">
    <property type="entry name" value="HCA OPERON TRANSCRIPTIONAL ACTIVATOR HCAR"/>
    <property type="match status" value="1"/>
</dbReference>
<dbReference type="Gene3D" id="1.10.10.10">
    <property type="entry name" value="Winged helix-like DNA-binding domain superfamily/Winged helix DNA-binding domain"/>
    <property type="match status" value="1"/>
</dbReference>
<evidence type="ECO:0000259" key="5">
    <source>
        <dbReference type="PROSITE" id="PS50931"/>
    </source>
</evidence>
<name>A0A6N3C0X0_9FIRM</name>
<dbReference type="InterPro" id="IPR000847">
    <property type="entry name" value="LysR_HTH_N"/>
</dbReference>
<dbReference type="RefSeq" id="WP_021841547.1">
    <property type="nucleotide sequence ID" value="NZ_CACRUX010000049.1"/>
</dbReference>
<dbReference type="SUPFAM" id="SSF53850">
    <property type="entry name" value="Periplasmic binding protein-like II"/>
    <property type="match status" value="1"/>
</dbReference>